<proteinExistence type="predicted"/>
<sequence length="252" mass="28630">MKQGQAIDYFSRNKSFENWFQTPLGRHLLANQRAHLERSLAHLTGARQLQVGVSHRLPLTNSTDFTQKIITTPEHCAGIPDGVVVCDADELPFPGDSMDLVLLHHTADFSPYPHQVLREAARVLRGEGTIVLIGFNPLSTWGVRKTVSQRKAGPWGARFLWRRRMEDWLYLLNFKIEASGTHFFRLPVQRVGGRSSGGLCEKLSGYGVLPVGAYYCILAKKRVCARIPQRTVWRRNKVIGLVHTREYECPER</sequence>
<keyword evidence="3" id="KW-1185">Reference proteome</keyword>
<dbReference type="SUPFAM" id="SSF53335">
    <property type="entry name" value="S-adenosyl-L-methionine-dependent methyltransferases"/>
    <property type="match status" value="1"/>
</dbReference>
<reference evidence="2 3" key="1">
    <citation type="submission" date="2020-03" db="EMBL/GenBank/DDBJ databases">
        <title>Metagenomic, metatranscriptomic, and metabolomic analyses revealed the key microbes and metabolic features during the fermentation of ganjang, Korean traditional soy sauce.</title>
        <authorList>
            <person name="Chun B.H."/>
            <person name="Jeon C.O."/>
        </authorList>
    </citation>
    <scope>NUCLEOTIDE SEQUENCE [LARGE SCALE GENOMIC DNA]</scope>
    <source>
        <strain evidence="2 3">KG14</strain>
    </source>
</reference>
<dbReference type="InterPro" id="IPR029063">
    <property type="entry name" value="SAM-dependent_MTases_sf"/>
</dbReference>
<keyword evidence="2" id="KW-0489">Methyltransferase</keyword>
<dbReference type="EMBL" id="JABEVQ010000002">
    <property type="protein sequence ID" value="NWN90505.1"/>
    <property type="molecule type" value="Genomic_DNA"/>
</dbReference>
<dbReference type="CDD" id="cd02440">
    <property type="entry name" value="AdoMet_MTases"/>
    <property type="match status" value="1"/>
</dbReference>
<feature type="domain" description="Methyltransferase type 11" evidence="1">
    <location>
        <begin position="70"/>
        <end position="132"/>
    </location>
</feature>
<dbReference type="AlphaFoldDB" id="A0A851HU71"/>
<organism evidence="2 3">
    <name type="scientific">Marinobacter adhaerens</name>
    <dbReference type="NCBI Taxonomy" id="1033846"/>
    <lineage>
        <taxon>Bacteria</taxon>
        <taxon>Pseudomonadati</taxon>
        <taxon>Pseudomonadota</taxon>
        <taxon>Gammaproteobacteria</taxon>
        <taxon>Pseudomonadales</taxon>
        <taxon>Marinobacteraceae</taxon>
        <taxon>Marinobacter</taxon>
    </lineage>
</organism>
<comment type="caution">
    <text evidence="2">The sequence shown here is derived from an EMBL/GenBank/DDBJ whole genome shotgun (WGS) entry which is preliminary data.</text>
</comment>
<evidence type="ECO:0000313" key="2">
    <source>
        <dbReference type="EMBL" id="NWN90505.1"/>
    </source>
</evidence>
<protein>
    <submittedName>
        <fullName evidence="2">Class I SAM-dependent methyltransferase</fullName>
    </submittedName>
</protein>
<dbReference type="GO" id="GO:0032259">
    <property type="term" value="P:methylation"/>
    <property type="evidence" value="ECO:0007669"/>
    <property type="project" value="UniProtKB-KW"/>
</dbReference>
<dbReference type="Pfam" id="PF08241">
    <property type="entry name" value="Methyltransf_11"/>
    <property type="match status" value="1"/>
</dbReference>
<accession>A0A851HU71</accession>
<keyword evidence="2" id="KW-0808">Transferase</keyword>
<gene>
    <name evidence="2" type="ORF">HLV39_03190</name>
</gene>
<dbReference type="Proteomes" id="UP000536442">
    <property type="component" value="Unassembled WGS sequence"/>
</dbReference>
<evidence type="ECO:0000259" key="1">
    <source>
        <dbReference type="Pfam" id="PF08241"/>
    </source>
</evidence>
<name>A0A851HU71_9GAMM</name>
<dbReference type="GO" id="GO:0008757">
    <property type="term" value="F:S-adenosylmethionine-dependent methyltransferase activity"/>
    <property type="evidence" value="ECO:0007669"/>
    <property type="project" value="InterPro"/>
</dbReference>
<evidence type="ECO:0000313" key="3">
    <source>
        <dbReference type="Proteomes" id="UP000536442"/>
    </source>
</evidence>
<dbReference type="Gene3D" id="3.40.50.150">
    <property type="entry name" value="Vaccinia Virus protein VP39"/>
    <property type="match status" value="1"/>
</dbReference>
<dbReference type="InterPro" id="IPR013216">
    <property type="entry name" value="Methyltransf_11"/>
</dbReference>